<dbReference type="GO" id="GO:0008168">
    <property type="term" value="F:methyltransferase activity"/>
    <property type="evidence" value="ECO:0007669"/>
    <property type="project" value="UniProtKB-KW"/>
</dbReference>
<dbReference type="InterPro" id="IPR029063">
    <property type="entry name" value="SAM-dependent_MTases_sf"/>
</dbReference>
<dbReference type="EMBL" id="JACJRF010000002">
    <property type="protein sequence ID" value="MBD2342949.1"/>
    <property type="molecule type" value="Genomic_DNA"/>
</dbReference>
<organism evidence="2 3">
    <name type="scientific">Anabaena subtropica FACHB-260</name>
    <dbReference type="NCBI Taxonomy" id="2692884"/>
    <lineage>
        <taxon>Bacteria</taxon>
        <taxon>Bacillati</taxon>
        <taxon>Cyanobacteriota</taxon>
        <taxon>Cyanophyceae</taxon>
        <taxon>Nostocales</taxon>
        <taxon>Nostocaceae</taxon>
        <taxon>Anabaena</taxon>
    </lineage>
</organism>
<accession>A0ABR8CJC9</accession>
<keyword evidence="2" id="KW-0489">Methyltransferase</keyword>
<dbReference type="CDD" id="cd02440">
    <property type="entry name" value="AdoMet_MTases"/>
    <property type="match status" value="1"/>
</dbReference>
<dbReference type="InterPro" id="IPR041698">
    <property type="entry name" value="Methyltransf_25"/>
</dbReference>
<reference evidence="2 3" key="1">
    <citation type="journal article" date="2020" name="ISME J.">
        <title>Comparative genomics reveals insights into cyanobacterial evolution and habitat adaptation.</title>
        <authorList>
            <person name="Chen M.Y."/>
            <person name="Teng W.K."/>
            <person name="Zhao L."/>
            <person name="Hu C.X."/>
            <person name="Zhou Y.K."/>
            <person name="Han B.P."/>
            <person name="Song L.R."/>
            <person name="Shu W.S."/>
        </authorList>
    </citation>
    <scope>NUCLEOTIDE SEQUENCE [LARGE SCALE GENOMIC DNA]</scope>
    <source>
        <strain evidence="2 3">FACHB-260</strain>
    </source>
</reference>
<dbReference type="PANTHER" id="PTHR44068">
    <property type="entry name" value="ZGC:194242"/>
    <property type="match status" value="1"/>
</dbReference>
<evidence type="ECO:0000313" key="2">
    <source>
        <dbReference type="EMBL" id="MBD2342949.1"/>
    </source>
</evidence>
<dbReference type="SUPFAM" id="SSF53335">
    <property type="entry name" value="S-adenosyl-L-methionine-dependent methyltransferases"/>
    <property type="match status" value="1"/>
</dbReference>
<proteinExistence type="predicted"/>
<name>A0ABR8CJC9_9NOST</name>
<gene>
    <name evidence="2" type="ORF">H6G18_02145</name>
</gene>
<evidence type="ECO:0000259" key="1">
    <source>
        <dbReference type="Pfam" id="PF13649"/>
    </source>
</evidence>
<evidence type="ECO:0000313" key="3">
    <source>
        <dbReference type="Proteomes" id="UP000607281"/>
    </source>
</evidence>
<keyword evidence="3" id="KW-1185">Reference proteome</keyword>
<dbReference type="RefSeq" id="WP_190405426.1">
    <property type="nucleotide sequence ID" value="NZ_JACJRF010000002.1"/>
</dbReference>
<dbReference type="Proteomes" id="UP000607281">
    <property type="component" value="Unassembled WGS sequence"/>
</dbReference>
<sequence>MTSTNLNLQNASGHQILAAAGKKYLRPGGRIATEKLCEWANFHPHETVLELASSFGYSAISLAQRYHVKVVGVEKNPDSVVRARENVRAAGLENQIEIIEGDIFHLDEISGKFDYVLAEAILTMQSPSGKAKLLAEIHNRLKPGGKFLSHELLANDKEEQIRADLATVIRVNSTPLSEVNWIAACETAGLKVQKHQIGSMNLLNLWRMFQDEGVFNTMQILVNILMQKSIRQRVLAMRHIFNKYRHELGYIILYAIAQQD</sequence>
<feature type="domain" description="Methyltransferase" evidence="1">
    <location>
        <begin position="48"/>
        <end position="145"/>
    </location>
</feature>
<comment type="caution">
    <text evidence="2">The sequence shown here is derived from an EMBL/GenBank/DDBJ whole genome shotgun (WGS) entry which is preliminary data.</text>
</comment>
<protein>
    <submittedName>
        <fullName evidence="2">Class I SAM-dependent methyltransferase</fullName>
    </submittedName>
</protein>
<dbReference type="PANTHER" id="PTHR44068:SF11">
    <property type="entry name" value="GERANYL DIPHOSPHATE 2-C-METHYLTRANSFERASE"/>
    <property type="match status" value="1"/>
</dbReference>
<dbReference type="InterPro" id="IPR050447">
    <property type="entry name" value="Erg6_SMT_methyltransf"/>
</dbReference>
<dbReference type="GO" id="GO:0032259">
    <property type="term" value="P:methylation"/>
    <property type="evidence" value="ECO:0007669"/>
    <property type="project" value="UniProtKB-KW"/>
</dbReference>
<dbReference type="Pfam" id="PF13649">
    <property type="entry name" value="Methyltransf_25"/>
    <property type="match status" value="1"/>
</dbReference>
<keyword evidence="2" id="KW-0808">Transferase</keyword>
<dbReference type="Gene3D" id="3.40.50.150">
    <property type="entry name" value="Vaccinia Virus protein VP39"/>
    <property type="match status" value="1"/>
</dbReference>